<reference evidence="8" key="1">
    <citation type="submission" date="2021-02" db="EMBL/GenBank/DDBJ databases">
        <authorList>
            <person name="Nowell W R."/>
        </authorList>
    </citation>
    <scope>NUCLEOTIDE SEQUENCE</scope>
</reference>
<evidence type="ECO:0000313" key="9">
    <source>
        <dbReference type="Proteomes" id="UP000663864"/>
    </source>
</evidence>
<evidence type="ECO:0000256" key="2">
    <source>
        <dbReference type="ARBA" id="ARBA00006375"/>
    </source>
</evidence>
<dbReference type="InterPro" id="IPR023395">
    <property type="entry name" value="MCP_dom_sf"/>
</dbReference>
<dbReference type="GO" id="GO:0015658">
    <property type="term" value="F:branched-chain amino acid transmembrane transporter activity"/>
    <property type="evidence" value="ECO:0007669"/>
    <property type="project" value="InterPro"/>
</dbReference>
<gene>
    <name evidence="8" type="ORF">ZHD862_LOCUS16366</name>
</gene>
<keyword evidence="4 5" id="KW-0472">Membrane</keyword>
<comment type="similarity">
    <text evidence="2 6">Belongs to the mitochondrial carrier (TC 2.A.29) family.</text>
</comment>
<comment type="caution">
    <text evidence="8">The sequence shown here is derived from an EMBL/GenBank/DDBJ whole genome shotgun (WGS) entry which is preliminary data.</text>
</comment>
<dbReference type="PROSITE" id="PS50920">
    <property type="entry name" value="SOLCAR"/>
    <property type="match status" value="1"/>
</dbReference>
<accession>A0A814MEB7</accession>
<dbReference type="GO" id="GO:0009083">
    <property type="term" value="P:branched-chain amino acid catabolic process"/>
    <property type="evidence" value="ECO:0007669"/>
    <property type="project" value="InterPro"/>
</dbReference>
<dbReference type="PANTHER" id="PTHR46314">
    <property type="entry name" value="SOLUTE CARRIER FAMILY 25 MEMBER 44"/>
    <property type="match status" value="1"/>
</dbReference>
<name>A0A814MEB7_9BILA</name>
<comment type="subcellular location">
    <subcellularLocation>
        <location evidence="1">Membrane</location>
        <topology evidence="1">Multi-pass membrane protein</topology>
    </subcellularLocation>
</comment>
<keyword evidence="3 5" id="KW-0812">Transmembrane</keyword>
<protein>
    <recommendedName>
        <fullName evidence="10">Mitochondrial carrier protein</fullName>
    </recommendedName>
</protein>
<feature type="repeat" description="Solcar" evidence="5">
    <location>
        <begin position="66"/>
        <end position="149"/>
    </location>
</feature>
<dbReference type="SUPFAM" id="SSF103506">
    <property type="entry name" value="Mitochondrial carrier"/>
    <property type="match status" value="1"/>
</dbReference>
<dbReference type="GO" id="GO:0005739">
    <property type="term" value="C:mitochondrion"/>
    <property type="evidence" value="ECO:0007669"/>
    <property type="project" value="InterPro"/>
</dbReference>
<dbReference type="InterPro" id="IPR042164">
    <property type="entry name" value="SLC25A44"/>
</dbReference>
<evidence type="ECO:0000256" key="4">
    <source>
        <dbReference type="ARBA" id="ARBA00023136"/>
    </source>
</evidence>
<evidence type="ECO:0008006" key="10">
    <source>
        <dbReference type="Google" id="ProtNLM"/>
    </source>
</evidence>
<feature type="transmembrane region" description="Helical" evidence="7">
    <location>
        <begin position="33"/>
        <end position="54"/>
    </location>
</feature>
<dbReference type="Gene3D" id="1.50.40.10">
    <property type="entry name" value="Mitochondrial carrier domain"/>
    <property type="match status" value="1"/>
</dbReference>
<dbReference type="InterPro" id="IPR018108">
    <property type="entry name" value="MCP_transmembrane"/>
</dbReference>
<evidence type="ECO:0000256" key="7">
    <source>
        <dbReference type="SAM" id="Phobius"/>
    </source>
</evidence>
<dbReference type="Pfam" id="PF00153">
    <property type="entry name" value="Mito_carr"/>
    <property type="match status" value="2"/>
</dbReference>
<evidence type="ECO:0000313" key="8">
    <source>
        <dbReference type="EMBL" id="CAF1076699.1"/>
    </source>
</evidence>
<sequence>MITRSYSGVRVKDVIRQIYIISGDGIQGFYKGYFITLGMSLPFNSIVWTLYWKIQKNLEKIIPVKYDKIISPLSSTLAALLTSLLTQPIDVLKTRLQVALKRESILKTFILLIQQRGFKGLFSGSIARASIVIPNSVIMMSLYEIIKRASVKSQI</sequence>
<dbReference type="AlphaFoldDB" id="A0A814MEB7"/>
<proteinExistence type="inferred from homology"/>
<dbReference type="EMBL" id="CAJNOT010000769">
    <property type="protein sequence ID" value="CAF1076699.1"/>
    <property type="molecule type" value="Genomic_DNA"/>
</dbReference>
<dbReference type="Proteomes" id="UP000663864">
    <property type="component" value="Unassembled WGS sequence"/>
</dbReference>
<evidence type="ECO:0000256" key="5">
    <source>
        <dbReference type="PROSITE-ProRule" id="PRU00282"/>
    </source>
</evidence>
<dbReference type="GO" id="GO:0016020">
    <property type="term" value="C:membrane"/>
    <property type="evidence" value="ECO:0007669"/>
    <property type="project" value="UniProtKB-SubCell"/>
</dbReference>
<evidence type="ECO:0000256" key="3">
    <source>
        <dbReference type="ARBA" id="ARBA00022692"/>
    </source>
</evidence>
<evidence type="ECO:0000256" key="6">
    <source>
        <dbReference type="RuleBase" id="RU000488"/>
    </source>
</evidence>
<evidence type="ECO:0000256" key="1">
    <source>
        <dbReference type="ARBA" id="ARBA00004141"/>
    </source>
</evidence>
<keyword evidence="6" id="KW-0813">Transport</keyword>
<keyword evidence="7" id="KW-1133">Transmembrane helix</keyword>
<dbReference type="PANTHER" id="PTHR46314:SF2">
    <property type="entry name" value="SOLUTE CARRIER FAMILY 25 MEMBER 44"/>
    <property type="match status" value="1"/>
</dbReference>
<organism evidence="8 9">
    <name type="scientific">Rotaria sordida</name>
    <dbReference type="NCBI Taxonomy" id="392033"/>
    <lineage>
        <taxon>Eukaryota</taxon>
        <taxon>Metazoa</taxon>
        <taxon>Spiralia</taxon>
        <taxon>Gnathifera</taxon>
        <taxon>Rotifera</taxon>
        <taxon>Eurotatoria</taxon>
        <taxon>Bdelloidea</taxon>
        <taxon>Philodinida</taxon>
        <taxon>Philodinidae</taxon>
        <taxon>Rotaria</taxon>
    </lineage>
</organism>